<proteinExistence type="predicted"/>
<evidence type="ECO:0000313" key="4">
    <source>
        <dbReference type="Proteomes" id="UP001241758"/>
    </source>
</evidence>
<dbReference type="EMBL" id="JASCTH010000017">
    <property type="protein sequence ID" value="MDI6102019.1"/>
    <property type="molecule type" value="Genomic_DNA"/>
</dbReference>
<gene>
    <name evidence="3" type="ORF">QLQ12_25700</name>
</gene>
<dbReference type="PANTHER" id="PTHR43788">
    <property type="entry name" value="DNA2/NAM7 HELICASE FAMILY MEMBER"/>
    <property type="match status" value="1"/>
</dbReference>
<protein>
    <submittedName>
        <fullName evidence="3">AAA family ATPase</fullName>
    </submittedName>
</protein>
<dbReference type="PANTHER" id="PTHR43788:SF6">
    <property type="entry name" value="DNA HELICASE B"/>
    <property type="match status" value="1"/>
</dbReference>
<sequence length="275" mass="28730">MTLPEAIEPATWLAAVRLHAETCRSKALVPVAETRAGEAVLEEGDLVSRISLSELAAASRVTRDQVRTTNAALAEAGLTVELTAPTGETPAAAALRIPSDLSAQVNLAARKPTAPPLASEIVLTEEQRRVVAGIVDFVIRRPTITSLTRVLRVHGYAGTGKTTVIAAALRDLESAGKTSAVVAPTGKAAHVLRQKGLPATTAHSALYRPRGESEDGSPEFSVNLDAPVTAVDVVVIDECSMVSKQMAEHFAYNARAVVAVGDPTQLPPVDSDVAP</sequence>
<name>A0ABT6WQL3_9ACTN</name>
<accession>A0ABT6WQL3</accession>
<reference evidence="3 4" key="1">
    <citation type="submission" date="2023-05" db="EMBL/GenBank/DDBJ databases">
        <title>Actinoplanes sp. NEAU-A12 genome sequencing.</title>
        <authorList>
            <person name="Wang Z.-S."/>
        </authorList>
    </citation>
    <scope>NUCLEOTIDE SEQUENCE [LARGE SCALE GENOMIC DNA]</scope>
    <source>
        <strain evidence="3 4">NEAU-A12</strain>
    </source>
</reference>
<dbReference type="InterPro" id="IPR027417">
    <property type="entry name" value="P-loop_NTPase"/>
</dbReference>
<keyword evidence="4" id="KW-1185">Reference proteome</keyword>
<dbReference type="RefSeq" id="WP_282763017.1">
    <property type="nucleotide sequence ID" value="NZ_JASCTH010000017.1"/>
</dbReference>
<organism evidence="3 4">
    <name type="scientific">Actinoplanes sandaracinus</name>
    <dbReference type="NCBI Taxonomy" id="3045177"/>
    <lineage>
        <taxon>Bacteria</taxon>
        <taxon>Bacillati</taxon>
        <taxon>Actinomycetota</taxon>
        <taxon>Actinomycetes</taxon>
        <taxon>Micromonosporales</taxon>
        <taxon>Micromonosporaceae</taxon>
        <taxon>Actinoplanes</taxon>
    </lineage>
</organism>
<evidence type="ECO:0000256" key="1">
    <source>
        <dbReference type="ARBA" id="ARBA00022741"/>
    </source>
</evidence>
<keyword evidence="1" id="KW-0547">Nucleotide-binding</keyword>
<dbReference type="InterPro" id="IPR050534">
    <property type="entry name" value="Coronavir_polyprotein_1ab"/>
</dbReference>
<comment type="caution">
    <text evidence="3">The sequence shown here is derived from an EMBL/GenBank/DDBJ whole genome shotgun (WGS) entry which is preliminary data.</text>
</comment>
<dbReference type="Gene3D" id="3.40.50.300">
    <property type="entry name" value="P-loop containing nucleotide triphosphate hydrolases"/>
    <property type="match status" value="1"/>
</dbReference>
<dbReference type="Proteomes" id="UP001241758">
    <property type="component" value="Unassembled WGS sequence"/>
</dbReference>
<keyword evidence="2" id="KW-0067">ATP-binding</keyword>
<dbReference type="Pfam" id="PF13604">
    <property type="entry name" value="AAA_30"/>
    <property type="match status" value="1"/>
</dbReference>
<dbReference type="SUPFAM" id="SSF52540">
    <property type="entry name" value="P-loop containing nucleoside triphosphate hydrolases"/>
    <property type="match status" value="1"/>
</dbReference>
<evidence type="ECO:0000256" key="2">
    <source>
        <dbReference type="ARBA" id="ARBA00022840"/>
    </source>
</evidence>
<evidence type="ECO:0000313" key="3">
    <source>
        <dbReference type="EMBL" id="MDI6102019.1"/>
    </source>
</evidence>